<evidence type="ECO:0000313" key="1">
    <source>
        <dbReference type="EMBL" id="OMJ77468.1"/>
    </source>
</evidence>
<protein>
    <submittedName>
        <fullName evidence="1">Uncharacterized protein</fullName>
    </submittedName>
</protein>
<dbReference type="Proteomes" id="UP000187209">
    <property type="component" value="Unassembled WGS sequence"/>
</dbReference>
<keyword evidence="2" id="KW-1185">Reference proteome</keyword>
<organism evidence="1 2">
    <name type="scientific">Stentor coeruleus</name>
    <dbReference type="NCBI Taxonomy" id="5963"/>
    <lineage>
        <taxon>Eukaryota</taxon>
        <taxon>Sar</taxon>
        <taxon>Alveolata</taxon>
        <taxon>Ciliophora</taxon>
        <taxon>Postciliodesmatophora</taxon>
        <taxon>Heterotrichea</taxon>
        <taxon>Heterotrichida</taxon>
        <taxon>Stentoridae</taxon>
        <taxon>Stentor</taxon>
    </lineage>
</organism>
<evidence type="ECO:0000313" key="2">
    <source>
        <dbReference type="Proteomes" id="UP000187209"/>
    </source>
</evidence>
<reference evidence="1 2" key="1">
    <citation type="submission" date="2016-11" db="EMBL/GenBank/DDBJ databases">
        <title>The macronuclear genome of Stentor coeruleus: a giant cell with tiny introns.</title>
        <authorList>
            <person name="Slabodnick M."/>
            <person name="Ruby J.G."/>
            <person name="Reiff S.B."/>
            <person name="Swart E.C."/>
            <person name="Gosai S."/>
            <person name="Prabakaran S."/>
            <person name="Witkowska E."/>
            <person name="Larue G.E."/>
            <person name="Fisher S."/>
            <person name="Freeman R.M."/>
            <person name="Gunawardena J."/>
            <person name="Chu W."/>
            <person name="Stover N.A."/>
            <person name="Gregory B.D."/>
            <person name="Nowacki M."/>
            <person name="Derisi J."/>
            <person name="Roy S.W."/>
            <person name="Marshall W.F."/>
            <person name="Sood P."/>
        </authorList>
    </citation>
    <scope>NUCLEOTIDE SEQUENCE [LARGE SCALE GENOMIC DNA]</scope>
    <source>
        <strain evidence="1">WM001</strain>
    </source>
</reference>
<sequence length="220" mass="25913">MGISMNKSKITQRHTKIPTRLDDIDSPKILEEYNLVYTDFKEDLLATVPKTLPCSSIVLEKLIVLKIYSHLSKFICICHEKQLKQQYLNEMSKLFEYKGRALEGYFRYMNDYASLKLTHDIKADLIEEYFGSEQSTQKIISKYYKQTKGTYELQGCEELKLLMKYTEKDLAQEALLHQYEENLYKLKALYKSLIFGEIIDEEIYRCTVGIMHDKCIYSSN</sequence>
<gene>
    <name evidence="1" type="ORF">SteCoe_22946</name>
</gene>
<dbReference type="EMBL" id="MPUH01000574">
    <property type="protein sequence ID" value="OMJ77468.1"/>
    <property type="molecule type" value="Genomic_DNA"/>
</dbReference>
<dbReference type="AlphaFoldDB" id="A0A1R2BKZ5"/>
<comment type="caution">
    <text evidence="1">The sequence shown here is derived from an EMBL/GenBank/DDBJ whole genome shotgun (WGS) entry which is preliminary data.</text>
</comment>
<accession>A0A1R2BKZ5</accession>
<name>A0A1R2BKZ5_9CILI</name>
<proteinExistence type="predicted"/>